<name>A0A4Y2IGI0_ARAVE</name>
<comment type="caution">
    <text evidence="1">The sequence shown here is derived from an EMBL/GenBank/DDBJ whole genome shotgun (WGS) entry which is preliminary data.</text>
</comment>
<evidence type="ECO:0000313" key="2">
    <source>
        <dbReference type="Proteomes" id="UP000499080"/>
    </source>
</evidence>
<accession>A0A4Y2IGI0</accession>
<dbReference type="AlphaFoldDB" id="A0A4Y2IGI0"/>
<gene>
    <name evidence="1" type="ORF">AVEN_59135_1</name>
</gene>
<sequence>MAPSRYVDLPQTSGDGIGRDKLDPTLIYIHRNYRDSAYRPCSSSSYPSFWGGGINFARVFYPSITSAVYYKPTPVQLDSPEQELHSPSTCASDSPLAGLLLLDSFMRLPHSCLPDSPLSRATHCTQTHLSRDFTLPSRLPKAETHSPSSRLT</sequence>
<evidence type="ECO:0000313" key="1">
    <source>
        <dbReference type="EMBL" id="GBM76788.1"/>
    </source>
</evidence>
<dbReference type="EMBL" id="BGPR01002646">
    <property type="protein sequence ID" value="GBM76788.1"/>
    <property type="molecule type" value="Genomic_DNA"/>
</dbReference>
<protein>
    <submittedName>
        <fullName evidence="1">Uncharacterized protein</fullName>
    </submittedName>
</protein>
<keyword evidence="2" id="KW-1185">Reference proteome</keyword>
<organism evidence="1 2">
    <name type="scientific">Araneus ventricosus</name>
    <name type="common">Orbweaver spider</name>
    <name type="synonym">Epeira ventricosa</name>
    <dbReference type="NCBI Taxonomy" id="182803"/>
    <lineage>
        <taxon>Eukaryota</taxon>
        <taxon>Metazoa</taxon>
        <taxon>Ecdysozoa</taxon>
        <taxon>Arthropoda</taxon>
        <taxon>Chelicerata</taxon>
        <taxon>Arachnida</taxon>
        <taxon>Araneae</taxon>
        <taxon>Araneomorphae</taxon>
        <taxon>Entelegynae</taxon>
        <taxon>Araneoidea</taxon>
        <taxon>Araneidae</taxon>
        <taxon>Araneus</taxon>
    </lineage>
</organism>
<dbReference type="Proteomes" id="UP000499080">
    <property type="component" value="Unassembled WGS sequence"/>
</dbReference>
<proteinExistence type="predicted"/>
<reference evidence="1 2" key="1">
    <citation type="journal article" date="2019" name="Sci. Rep.">
        <title>Orb-weaving spider Araneus ventricosus genome elucidates the spidroin gene catalogue.</title>
        <authorList>
            <person name="Kono N."/>
            <person name="Nakamura H."/>
            <person name="Ohtoshi R."/>
            <person name="Moran D.A.P."/>
            <person name="Shinohara A."/>
            <person name="Yoshida Y."/>
            <person name="Fujiwara M."/>
            <person name="Mori M."/>
            <person name="Tomita M."/>
            <person name="Arakawa K."/>
        </authorList>
    </citation>
    <scope>NUCLEOTIDE SEQUENCE [LARGE SCALE GENOMIC DNA]</scope>
</reference>